<feature type="repeat" description="PPR" evidence="3">
    <location>
        <begin position="199"/>
        <end position="233"/>
    </location>
</feature>
<evidence type="ECO:0000256" key="2">
    <source>
        <dbReference type="ARBA" id="ARBA00022737"/>
    </source>
</evidence>
<feature type="repeat" description="PPR" evidence="3">
    <location>
        <begin position="786"/>
        <end position="820"/>
    </location>
</feature>
<dbReference type="NCBIfam" id="TIGR00756">
    <property type="entry name" value="PPR"/>
    <property type="match status" value="13"/>
</dbReference>
<comment type="similarity">
    <text evidence="1">Belongs to the PPR family. P subfamily.</text>
</comment>
<feature type="repeat" description="PPR" evidence="3">
    <location>
        <begin position="509"/>
        <end position="543"/>
    </location>
</feature>
<feature type="repeat" description="PPR" evidence="3">
    <location>
        <begin position="304"/>
        <end position="338"/>
    </location>
</feature>
<feature type="repeat" description="PPR" evidence="3">
    <location>
        <begin position="474"/>
        <end position="508"/>
    </location>
</feature>
<feature type="repeat" description="PPR" evidence="3">
    <location>
        <begin position="339"/>
        <end position="373"/>
    </location>
</feature>
<feature type="repeat" description="PPR" evidence="3">
    <location>
        <begin position="269"/>
        <end position="303"/>
    </location>
</feature>
<dbReference type="STRING" id="52838.A0A4S8JQ97"/>
<evidence type="ECO:0000256" key="3">
    <source>
        <dbReference type="PROSITE-ProRule" id="PRU00708"/>
    </source>
</evidence>
<dbReference type="InterPro" id="IPR011990">
    <property type="entry name" value="TPR-like_helical_dom_sf"/>
</dbReference>
<gene>
    <name evidence="4" type="ORF">C4D60_Mb01t22880</name>
</gene>
<keyword evidence="2" id="KW-0677">Repeat</keyword>
<dbReference type="Pfam" id="PF01535">
    <property type="entry name" value="PPR"/>
    <property type="match status" value="2"/>
</dbReference>
<dbReference type="Pfam" id="PF13041">
    <property type="entry name" value="PPR_2"/>
    <property type="match status" value="6"/>
</dbReference>
<reference evidence="4 5" key="1">
    <citation type="journal article" date="2019" name="Nat. Plants">
        <title>Genome sequencing of Musa balbisiana reveals subgenome evolution and function divergence in polyploid bananas.</title>
        <authorList>
            <person name="Yao X."/>
        </authorList>
    </citation>
    <scope>NUCLEOTIDE SEQUENCE [LARGE SCALE GENOMIC DNA]</scope>
    <source>
        <strain evidence="5">cv. DH-PKW</strain>
        <tissue evidence="4">Leaves</tissue>
    </source>
</reference>
<evidence type="ECO:0008006" key="6">
    <source>
        <dbReference type="Google" id="ProtNLM"/>
    </source>
</evidence>
<feature type="repeat" description="PPR" evidence="3">
    <location>
        <begin position="234"/>
        <end position="268"/>
    </location>
</feature>
<feature type="repeat" description="PPR" evidence="3">
    <location>
        <begin position="716"/>
        <end position="750"/>
    </location>
</feature>
<feature type="repeat" description="PPR" evidence="3">
    <location>
        <begin position="856"/>
        <end position="890"/>
    </location>
</feature>
<dbReference type="Proteomes" id="UP000317650">
    <property type="component" value="Chromosome 1"/>
</dbReference>
<evidence type="ECO:0000256" key="1">
    <source>
        <dbReference type="ARBA" id="ARBA00007626"/>
    </source>
</evidence>
<dbReference type="Pfam" id="PF12854">
    <property type="entry name" value="PPR_1"/>
    <property type="match status" value="2"/>
</dbReference>
<protein>
    <recommendedName>
        <fullName evidence="6">Pentacotripeptide-repeat region of PRORP domain-containing protein</fullName>
    </recommendedName>
</protein>
<feature type="repeat" description="PPR" evidence="3">
    <location>
        <begin position="404"/>
        <end position="438"/>
    </location>
</feature>
<organism evidence="4 5">
    <name type="scientific">Musa balbisiana</name>
    <name type="common">Banana</name>
    <dbReference type="NCBI Taxonomy" id="52838"/>
    <lineage>
        <taxon>Eukaryota</taxon>
        <taxon>Viridiplantae</taxon>
        <taxon>Streptophyta</taxon>
        <taxon>Embryophyta</taxon>
        <taxon>Tracheophyta</taxon>
        <taxon>Spermatophyta</taxon>
        <taxon>Magnoliopsida</taxon>
        <taxon>Liliopsida</taxon>
        <taxon>Zingiberales</taxon>
        <taxon>Musaceae</taxon>
        <taxon>Musa</taxon>
    </lineage>
</organism>
<dbReference type="AlphaFoldDB" id="A0A4S8JQ97"/>
<feature type="repeat" description="PPR" evidence="3">
    <location>
        <begin position="439"/>
        <end position="473"/>
    </location>
</feature>
<feature type="repeat" description="PPR" evidence="3">
    <location>
        <begin position="821"/>
        <end position="855"/>
    </location>
</feature>
<keyword evidence="5" id="KW-1185">Reference proteome</keyword>
<accession>A0A4S8JQ97</accession>
<evidence type="ECO:0000313" key="4">
    <source>
        <dbReference type="EMBL" id="THU64099.1"/>
    </source>
</evidence>
<name>A0A4S8JQ97_MUSBA</name>
<comment type="caution">
    <text evidence="4">The sequence shown here is derived from an EMBL/GenBank/DDBJ whole genome shotgun (WGS) entry which is preliminary data.</text>
</comment>
<evidence type="ECO:0000313" key="5">
    <source>
        <dbReference type="Proteomes" id="UP000317650"/>
    </source>
</evidence>
<proteinExistence type="inferred from homology"/>
<sequence>MLQLSTPQRLIKAGLTAPSVRSFNLLLSFLLFEARKPRLVLRLFSQITSNSLPVDPRTHSLVARALVRSRRFHDASRFISRAPLDFGFRRSLVESLIRRLCVAERNPDGALCLLQECVRNRGVFPSLGSFRSVVAAFCSLGRLDRAVEVLEAAADKKDRILTDNFVCSSIISGFSRIGEPALGLEFYERARKVDGFLPNLVTVTTVVDALCREGRINEACDLVRNMEDQGMALDAVLYSCLIDGYLKRGDLMEGLRKHKLMVDKGITPDVVSYTSIIDGLCKEGNVEKVIGFLEEMESKGAHANVVTYTAVIRGFCRRNKLEEAFHALRKVEELGFVADEFAYSVLIDGLCRKGDLDRVFSLLEELEKKEIKVGTVTYNTLINSLCKAGQASKANEISKGFAGDNFTYATLLHGYLKEMDVAGILEVKRRLDESGIIPDIVTCNVLIKALLMAGMIQDGCKLFDELPEMGLSANSITYCTVIDGYCKVGLIEKALMVFDEYRRDSLFVSASTHNCIIRGLCRQNMSEIAMEVFEDLVERNLSPDLITCRMLIRAIFEKGDGEAVLRFIHRMEKLEPELLVLICNEALVFLCTKGCFSAAWDVYILLRIRFLAVMSKSYNVLLKSLLRIGDKQIAELVISEFIKIYGTFEPQMINAMFLYLSKKNVEKAIHFLNIKRKGIISVGALTTVIDTLKKEGRVEDAYQFLLQSEENGVPVDVFVYSLVVDGLCKSGYLERALDLCGRMKKKGIYPNVVIYNSVINGLCQQGCLTEAFRVFDSLEKLSVPPTVVTYSTLIGALSREGFLDDASQLFKRMISKGIIPNTSVFNKLITGYCNCGLVEEALDLLSDLEKNCLSPDDYTIGAILNGFCQRGDIEGALGFFTENKTRGYFPDFLGFMNLVEGLFAKGRMEEARSILRVMLKRAEIVDLINNAGDELHVESLDSLLSLACEQGRIKEVTLVLNEISYLSISSTRSNSGRVFLKLKELHGSGVVDTENKIDGRGAQHLLFADVHATNIKDGFREKVDGDSDKEINEYLMGKPLGYDFATYYSIISLLCQQGDLQKANEAARTILQNPEKVFNPSIPTL</sequence>
<dbReference type="InterPro" id="IPR002885">
    <property type="entry name" value="PPR_rpt"/>
</dbReference>
<dbReference type="PROSITE" id="PS51375">
    <property type="entry name" value="PPR"/>
    <property type="match status" value="14"/>
</dbReference>
<dbReference type="Gene3D" id="1.25.40.10">
    <property type="entry name" value="Tetratricopeptide repeat domain"/>
    <property type="match status" value="6"/>
</dbReference>
<dbReference type="PANTHER" id="PTHR47941">
    <property type="entry name" value="PENTATRICOPEPTIDE REPEAT-CONTAINING PROTEIN 3, MITOCHONDRIAL"/>
    <property type="match status" value="1"/>
</dbReference>
<dbReference type="EMBL" id="PYDT01000004">
    <property type="protein sequence ID" value="THU64099.1"/>
    <property type="molecule type" value="Genomic_DNA"/>
</dbReference>
<feature type="repeat" description="PPR" evidence="3">
    <location>
        <begin position="751"/>
        <end position="785"/>
    </location>
</feature>